<organism evidence="5 6">
    <name type="scientific">Macrostomum lignano</name>
    <dbReference type="NCBI Taxonomy" id="282301"/>
    <lineage>
        <taxon>Eukaryota</taxon>
        <taxon>Metazoa</taxon>
        <taxon>Spiralia</taxon>
        <taxon>Lophotrochozoa</taxon>
        <taxon>Platyhelminthes</taxon>
        <taxon>Rhabditophora</taxon>
        <taxon>Macrostomorpha</taxon>
        <taxon>Macrostomida</taxon>
        <taxon>Macrostomidae</taxon>
        <taxon>Macrostomum</taxon>
    </lineage>
</organism>
<feature type="compositionally biased region" description="Polar residues" evidence="3">
    <location>
        <begin position="9"/>
        <end position="27"/>
    </location>
</feature>
<proteinExistence type="predicted"/>
<dbReference type="Pfam" id="PF16544">
    <property type="entry name" value="STAR_dimer"/>
    <property type="match status" value="1"/>
</dbReference>
<dbReference type="OrthoDB" id="6777263at2759"/>
<dbReference type="InterPro" id="IPR036612">
    <property type="entry name" value="KH_dom_type_1_sf"/>
</dbReference>
<dbReference type="Proteomes" id="UP000215902">
    <property type="component" value="Unassembled WGS sequence"/>
</dbReference>
<dbReference type="InterPro" id="IPR032377">
    <property type="entry name" value="STAR_dimer"/>
</dbReference>
<dbReference type="InterPro" id="IPR045071">
    <property type="entry name" value="BBP-like"/>
</dbReference>
<evidence type="ECO:0000313" key="6">
    <source>
        <dbReference type="Proteomes" id="UP000215902"/>
    </source>
</evidence>
<dbReference type="EMBL" id="NIVC01000592">
    <property type="protein sequence ID" value="PAA80226.1"/>
    <property type="molecule type" value="Genomic_DNA"/>
</dbReference>
<dbReference type="InterPro" id="IPR004087">
    <property type="entry name" value="KH_dom"/>
</dbReference>
<accession>A0A267G2J6</accession>
<keyword evidence="6" id="KW-1185">Reference proteome</keyword>
<reference evidence="5 6" key="1">
    <citation type="submission" date="2017-06" db="EMBL/GenBank/DDBJ databases">
        <title>A platform for efficient transgenesis in Macrostomum lignano, a flatworm model organism for stem cell research.</title>
        <authorList>
            <person name="Berezikov E."/>
        </authorList>
    </citation>
    <scope>NUCLEOTIDE SEQUENCE [LARGE SCALE GENOMIC DNA]</scope>
    <source>
        <strain evidence="5">DV1</strain>
        <tissue evidence="5">Whole organism</tissue>
    </source>
</reference>
<dbReference type="Gene3D" id="3.30.1370.10">
    <property type="entry name" value="K Homology domain, type 1"/>
    <property type="match status" value="1"/>
</dbReference>
<feature type="region of interest" description="Disordered" evidence="3">
    <location>
        <begin position="403"/>
        <end position="428"/>
    </location>
</feature>
<dbReference type="Gene3D" id="1.20.5.4010">
    <property type="match status" value="1"/>
</dbReference>
<evidence type="ECO:0000259" key="4">
    <source>
        <dbReference type="SMART" id="SM00322"/>
    </source>
</evidence>
<dbReference type="Pfam" id="PF22675">
    <property type="entry name" value="KH-I_KHDC4-BBP"/>
    <property type="match status" value="1"/>
</dbReference>
<protein>
    <recommendedName>
        <fullName evidence="4">K Homology domain-containing protein</fullName>
    </recommendedName>
</protein>
<keyword evidence="1" id="KW-0217">Developmental protein</keyword>
<keyword evidence="2" id="KW-0694">RNA-binding</keyword>
<sequence>MSVGIAESSLANSMQSVSGSSNHMNPQSSSMLPHMHHSPDGSSQSSLSTLATAANISLPKITPEYLQELLKDKKNLQSLPNLFNHLDKILETEITRVRSQLFHFNGAKRASDDLPEGEGPIVTVQEKVFIPVKDNPSYNFVGRLLGPRGMTAKQLETDLDCKIMVRGKGSMRDKKKEDQNRGKPNWEHLAEELHVLICVEDHQNRAEMKAKRAAEEIKAFLEQAVKMPESEDRLKQMQLMEVAVLNETNRAPSLMPAGHAGLPLSAAAAPHFLRLPANHPLAAAAAAAAGGSPIMLAPGLARGLHGLTPQQQQAAVQAHHHPQAQLLQGGGGDSAAAAAAAAQLLNYPMVSAADYSYLLAVSAASGLMGPGGSDPTMAAAAAAAAAAAGGIYPGAGAAGLELSQSGPMKARPGASASLRAHPYSRPGV</sequence>
<evidence type="ECO:0000256" key="3">
    <source>
        <dbReference type="SAM" id="MobiDB-lite"/>
    </source>
</evidence>
<dbReference type="SUPFAM" id="SSF54791">
    <property type="entry name" value="Eukaryotic type KH-domain (KH-domain type I)"/>
    <property type="match status" value="1"/>
</dbReference>
<dbReference type="PANTHER" id="PTHR11208">
    <property type="entry name" value="RNA-BINDING PROTEIN RELATED"/>
    <property type="match status" value="1"/>
</dbReference>
<evidence type="ECO:0000256" key="2">
    <source>
        <dbReference type="ARBA" id="ARBA00022884"/>
    </source>
</evidence>
<comment type="caution">
    <text evidence="5">The sequence shown here is derived from an EMBL/GenBank/DDBJ whole genome shotgun (WGS) entry which is preliminary data.</text>
</comment>
<feature type="domain" description="K Homology" evidence="4">
    <location>
        <begin position="122"/>
        <end position="222"/>
    </location>
</feature>
<dbReference type="GO" id="GO:0003729">
    <property type="term" value="F:mRNA binding"/>
    <property type="evidence" value="ECO:0007669"/>
    <property type="project" value="TreeGrafter"/>
</dbReference>
<dbReference type="FunFam" id="3.30.1370.10:FF:000028">
    <property type="entry name" value="protein quaking isoform X2"/>
    <property type="match status" value="1"/>
</dbReference>
<evidence type="ECO:0000313" key="5">
    <source>
        <dbReference type="EMBL" id="PAA80226.1"/>
    </source>
</evidence>
<dbReference type="AlphaFoldDB" id="A0A267G2J6"/>
<dbReference type="SMART" id="SM00322">
    <property type="entry name" value="KH"/>
    <property type="match status" value="1"/>
</dbReference>
<name>A0A267G2J6_9PLAT</name>
<dbReference type="GO" id="GO:0005634">
    <property type="term" value="C:nucleus"/>
    <property type="evidence" value="ECO:0007669"/>
    <property type="project" value="TreeGrafter"/>
</dbReference>
<dbReference type="GO" id="GO:0048024">
    <property type="term" value="P:regulation of mRNA splicing, via spliceosome"/>
    <property type="evidence" value="ECO:0007669"/>
    <property type="project" value="TreeGrafter"/>
</dbReference>
<dbReference type="InterPro" id="IPR055256">
    <property type="entry name" value="KH_1_KHDC4/BBP-like"/>
</dbReference>
<gene>
    <name evidence="5" type="ORF">BOX15_Mlig000586g4</name>
</gene>
<dbReference type="PANTHER" id="PTHR11208:SF125">
    <property type="entry name" value="KH DOMAIN-CONTAINING RNA-BINDING PROTEIN QKI"/>
    <property type="match status" value="1"/>
</dbReference>
<feature type="region of interest" description="Disordered" evidence="3">
    <location>
        <begin position="1"/>
        <end position="48"/>
    </location>
</feature>
<dbReference type="STRING" id="282301.A0A267G2J6"/>
<evidence type="ECO:0000256" key="1">
    <source>
        <dbReference type="ARBA" id="ARBA00022473"/>
    </source>
</evidence>